<gene>
    <name evidence="2" type="ORF">THIOM_003546</name>
</gene>
<evidence type="ECO:0000256" key="1">
    <source>
        <dbReference type="SAM" id="Phobius"/>
    </source>
</evidence>
<evidence type="ECO:0000313" key="2">
    <source>
        <dbReference type="EMBL" id="OAD20731.1"/>
    </source>
</evidence>
<evidence type="ECO:0000313" key="3">
    <source>
        <dbReference type="Proteomes" id="UP000076962"/>
    </source>
</evidence>
<comment type="caution">
    <text evidence="2">The sequence shown here is derived from an EMBL/GenBank/DDBJ whole genome shotgun (WGS) entry which is preliminary data.</text>
</comment>
<dbReference type="EMBL" id="LUTY01002148">
    <property type="protein sequence ID" value="OAD20731.1"/>
    <property type="molecule type" value="Genomic_DNA"/>
</dbReference>
<keyword evidence="1" id="KW-0812">Transmembrane</keyword>
<keyword evidence="1" id="KW-0472">Membrane</keyword>
<proteinExistence type="predicted"/>
<protein>
    <submittedName>
        <fullName evidence="2">Uncharacterized protein</fullName>
    </submittedName>
</protein>
<keyword evidence="3" id="KW-1185">Reference proteome</keyword>
<organism evidence="2 3">
    <name type="scientific">Candidatus Thiomargarita nelsonii</name>
    <dbReference type="NCBI Taxonomy" id="1003181"/>
    <lineage>
        <taxon>Bacteria</taxon>
        <taxon>Pseudomonadati</taxon>
        <taxon>Pseudomonadota</taxon>
        <taxon>Gammaproteobacteria</taxon>
        <taxon>Thiotrichales</taxon>
        <taxon>Thiotrichaceae</taxon>
        <taxon>Thiomargarita</taxon>
    </lineage>
</organism>
<keyword evidence="1" id="KW-1133">Transmembrane helix</keyword>
<dbReference type="Proteomes" id="UP000076962">
    <property type="component" value="Unassembled WGS sequence"/>
</dbReference>
<feature type="transmembrane region" description="Helical" evidence="1">
    <location>
        <begin position="6"/>
        <end position="28"/>
    </location>
</feature>
<sequence length="61" mass="7215">MNGKFVHFISLIVFFETFLSTPIHLLCFHATNFFGSWSHCIEIECLASRIVFDHNNYKDYI</sequence>
<reference evidence="2 3" key="1">
    <citation type="submission" date="2016-05" db="EMBL/GenBank/DDBJ databases">
        <title>Single-cell genome of chain-forming Candidatus Thiomargarita nelsonii and comparison to other large sulfur-oxidizing bacteria.</title>
        <authorList>
            <person name="Winkel M."/>
            <person name="Salman V."/>
            <person name="Woyke T."/>
            <person name="Schulz-Vogt H."/>
            <person name="Richter M."/>
            <person name="Flood B."/>
            <person name="Bailey J."/>
            <person name="Amann R."/>
            <person name="Mussmann M."/>
        </authorList>
    </citation>
    <scope>NUCLEOTIDE SEQUENCE [LARGE SCALE GENOMIC DNA]</scope>
    <source>
        <strain evidence="2 3">THI036</strain>
    </source>
</reference>
<name>A0A176RY65_9GAMM</name>
<accession>A0A176RY65</accession>
<dbReference type="AlphaFoldDB" id="A0A176RY65"/>